<keyword evidence="1 7" id="KW-0963">Cytoplasm</keyword>
<name>A0A1V5MAN9_UNCT6</name>
<feature type="binding site" evidence="7 8">
    <location>
        <position position="40"/>
    </location>
    <ligand>
        <name>S-adenosyl-L-methionine</name>
        <dbReference type="ChEBI" id="CHEBI:59789"/>
    </ligand>
</feature>
<protein>
    <recommendedName>
        <fullName evidence="7">Ribosomal RNA small subunit methyltransferase A</fullName>
        <ecNumber evidence="7">2.1.1.182</ecNumber>
    </recommendedName>
    <alternativeName>
        <fullName evidence="7">16S rRNA (adenine(1518)-N(6)/adenine(1519)-N(6))-dimethyltransferase</fullName>
    </alternativeName>
    <alternativeName>
        <fullName evidence="7">16S rRNA dimethyladenosine transferase</fullName>
    </alternativeName>
    <alternativeName>
        <fullName evidence="7">16S rRNA dimethylase</fullName>
    </alternativeName>
    <alternativeName>
        <fullName evidence="7">S-adenosylmethionine-6-N', N'-adenosyl(rRNA) dimethyltransferase</fullName>
    </alternativeName>
</protein>
<comment type="subcellular location">
    <subcellularLocation>
        <location evidence="7">Cytoplasm</location>
    </subcellularLocation>
</comment>
<dbReference type="InterPro" id="IPR020598">
    <property type="entry name" value="rRNA_Ade_methylase_Trfase_N"/>
</dbReference>
<dbReference type="InterPro" id="IPR001737">
    <property type="entry name" value="KsgA/Erm"/>
</dbReference>
<dbReference type="PANTHER" id="PTHR11727:SF7">
    <property type="entry name" value="DIMETHYLADENOSINE TRANSFERASE-RELATED"/>
    <property type="match status" value="1"/>
</dbReference>
<evidence type="ECO:0000256" key="4">
    <source>
        <dbReference type="ARBA" id="ARBA00022679"/>
    </source>
</evidence>
<dbReference type="PANTHER" id="PTHR11727">
    <property type="entry name" value="DIMETHYLADENOSINE TRANSFERASE"/>
    <property type="match status" value="1"/>
</dbReference>
<feature type="binding site" evidence="7 8">
    <location>
        <position position="106"/>
    </location>
    <ligand>
        <name>S-adenosyl-L-methionine</name>
        <dbReference type="ChEBI" id="CHEBI:59789"/>
    </ligand>
</feature>
<evidence type="ECO:0000256" key="5">
    <source>
        <dbReference type="ARBA" id="ARBA00022691"/>
    </source>
</evidence>
<dbReference type="HAMAP" id="MF_00607">
    <property type="entry name" value="16SrRNA_methyltr_A"/>
    <property type="match status" value="1"/>
</dbReference>
<dbReference type="InterPro" id="IPR020596">
    <property type="entry name" value="rRNA_Ade_Mease_Trfase_CS"/>
</dbReference>
<evidence type="ECO:0000259" key="9">
    <source>
        <dbReference type="SMART" id="SM00650"/>
    </source>
</evidence>
<dbReference type="Gene3D" id="3.40.50.150">
    <property type="entry name" value="Vaccinia Virus protein VP39"/>
    <property type="match status" value="1"/>
</dbReference>
<keyword evidence="6 7" id="KW-0694">RNA-binding</keyword>
<feature type="domain" description="Ribosomal RNA adenine methylase transferase N-terminal" evidence="9">
    <location>
        <begin position="20"/>
        <end position="197"/>
    </location>
</feature>
<dbReference type="Gene3D" id="1.10.8.100">
    <property type="entry name" value="Ribosomal RNA adenine dimethylase-like, domain 2"/>
    <property type="match status" value="1"/>
</dbReference>
<dbReference type="GO" id="GO:0005829">
    <property type="term" value="C:cytosol"/>
    <property type="evidence" value="ECO:0007669"/>
    <property type="project" value="TreeGrafter"/>
</dbReference>
<dbReference type="NCBIfam" id="TIGR00755">
    <property type="entry name" value="ksgA"/>
    <property type="match status" value="1"/>
</dbReference>
<dbReference type="InterPro" id="IPR011530">
    <property type="entry name" value="rRNA_adenine_dimethylase"/>
</dbReference>
<dbReference type="AlphaFoldDB" id="A0A1V5MAN9"/>
<dbReference type="EC" id="2.1.1.182" evidence="7"/>
<gene>
    <name evidence="7 10" type="primary">rsmA</name>
    <name evidence="7" type="synonym">ksgA</name>
    <name evidence="10" type="ORF">BWY73_01350</name>
</gene>
<organism evidence="10">
    <name type="scientific">candidate division TA06 bacterium ADurb.Bin417</name>
    <dbReference type="NCBI Taxonomy" id="1852828"/>
    <lineage>
        <taxon>Bacteria</taxon>
        <taxon>Bacteria division TA06</taxon>
    </lineage>
</organism>
<dbReference type="SMART" id="SM00650">
    <property type="entry name" value="rADc"/>
    <property type="match status" value="1"/>
</dbReference>
<keyword evidence="5 7" id="KW-0949">S-adenosyl-L-methionine</keyword>
<comment type="caution">
    <text evidence="10">The sequence shown here is derived from an EMBL/GenBank/DDBJ whole genome shotgun (WGS) entry which is preliminary data.</text>
</comment>
<dbReference type="EMBL" id="MWAK01000276">
    <property type="protein sequence ID" value="OPZ90278.1"/>
    <property type="molecule type" value="Genomic_DNA"/>
</dbReference>
<evidence type="ECO:0000256" key="7">
    <source>
        <dbReference type="HAMAP-Rule" id="MF_00607"/>
    </source>
</evidence>
<keyword evidence="3 7" id="KW-0489">Methyltransferase</keyword>
<feature type="binding site" evidence="7 8">
    <location>
        <position position="61"/>
    </location>
    <ligand>
        <name>S-adenosyl-L-methionine</name>
        <dbReference type="ChEBI" id="CHEBI:59789"/>
    </ligand>
</feature>
<keyword evidence="2 7" id="KW-0698">rRNA processing</keyword>
<comment type="function">
    <text evidence="7">Specifically dimethylates two adjacent adenosines (A1518 and A1519) in the loop of a conserved hairpin near the 3'-end of 16S rRNA in the 30S particle. May play a critical role in biogenesis of 30S subunits.</text>
</comment>
<evidence type="ECO:0000313" key="10">
    <source>
        <dbReference type="EMBL" id="OPZ90278.1"/>
    </source>
</evidence>
<dbReference type="InterPro" id="IPR029063">
    <property type="entry name" value="SAM-dependent_MTases_sf"/>
</dbReference>
<evidence type="ECO:0000256" key="3">
    <source>
        <dbReference type="ARBA" id="ARBA00022603"/>
    </source>
</evidence>
<dbReference type="GO" id="GO:0003723">
    <property type="term" value="F:RNA binding"/>
    <property type="evidence" value="ECO:0007669"/>
    <property type="project" value="UniProtKB-UniRule"/>
</dbReference>
<dbReference type="PROSITE" id="PS51689">
    <property type="entry name" value="SAM_RNA_A_N6_MT"/>
    <property type="match status" value="1"/>
</dbReference>
<evidence type="ECO:0000256" key="8">
    <source>
        <dbReference type="PROSITE-ProRule" id="PRU01026"/>
    </source>
</evidence>
<dbReference type="InterPro" id="IPR023165">
    <property type="entry name" value="rRNA_Ade_diMease-like_C"/>
</dbReference>
<evidence type="ECO:0000256" key="2">
    <source>
        <dbReference type="ARBA" id="ARBA00022552"/>
    </source>
</evidence>
<reference evidence="10" key="1">
    <citation type="submission" date="2017-02" db="EMBL/GenBank/DDBJ databases">
        <title>Delving into the versatile metabolic prowess of the omnipresent phylum Bacteroidetes.</title>
        <authorList>
            <person name="Nobu M.K."/>
            <person name="Mei R."/>
            <person name="Narihiro T."/>
            <person name="Kuroda K."/>
            <person name="Liu W.-T."/>
        </authorList>
    </citation>
    <scope>NUCLEOTIDE SEQUENCE</scope>
    <source>
        <strain evidence="10">ADurb.Bin417</strain>
    </source>
</reference>
<dbReference type="GO" id="GO:0052908">
    <property type="term" value="F:16S rRNA (adenine(1518)-N(6)/adenine(1519)-N(6))-dimethyltransferase activity"/>
    <property type="evidence" value="ECO:0007669"/>
    <property type="project" value="UniProtKB-EC"/>
</dbReference>
<dbReference type="Proteomes" id="UP000485484">
    <property type="component" value="Unassembled WGS sequence"/>
</dbReference>
<proteinExistence type="inferred from homology"/>
<dbReference type="CDD" id="cd02440">
    <property type="entry name" value="AdoMet_MTases"/>
    <property type="match status" value="1"/>
</dbReference>
<evidence type="ECO:0000256" key="6">
    <source>
        <dbReference type="ARBA" id="ARBA00022884"/>
    </source>
</evidence>
<feature type="binding site" evidence="7 8">
    <location>
        <position position="15"/>
    </location>
    <ligand>
        <name>S-adenosyl-L-methionine</name>
        <dbReference type="ChEBI" id="CHEBI:59789"/>
    </ligand>
</feature>
<evidence type="ECO:0000256" key="1">
    <source>
        <dbReference type="ARBA" id="ARBA00022490"/>
    </source>
</evidence>
<comment type="similarity">
    <text evidence="7">Belongs to the class I-like SAM-binding methyltransferase superfamily. rRNA adenine N(6)-methyltransferase family. RsmA subfamily.</text>
</comment>
<accession>A0A1V5MAN9</accession>
<sequence>MAGLRPKKKFGQHFLTRPVLAARIAEFAGLKPGDTVVEIGAGTGLLTRELARRAGRVLTFEIDRELLAGLNSELAQHPNVEVMPADFLKAGPERLKTLGEFKVVANLPYGVATPIIFQLLKFLRPEAGTASLKTAVLTVQKEVARRLTAPAGGRDYGPLSLAVQAGSEVEYLLTIKPGAFHPPPKVDSAVIRLRPRSHPAAEPEILEAALKLARTAFQQRRKTILNGLAAGLKRSKTEAAAQLADCGIPSTARPEELSLEDYLRLARTVKDRGVAGKNRARSG</sequence>
<feature type="binding site" evidence="7 8">
    <location>
        <position position="86"/>
    </location>
    <ligand>
        <name>S-adenosyl-L-methionine</name>
        <dbReference type="ChEBI" id="CHEBI:59789"/>
    </ligand>
</feature>
<dbReference type="SUPFAM" id="SSF53335">
    <property type="entry name" value="S-adenosyl-L-methionine-dependent methyltransferases"/>
    <property type="match status" value="1"/>
</dbReference>
<dbReference type="PROSITE" id="PS01131">
    <property type="entry name" value="RRNA_A_DIMETH"/>
    <property type="match status" value="1"/>
</dbReference>
<feature type="binding site" evidence="7 8">
    <location>
        <position position="13"/>
    </location>
    <ligand>
        <name>S-adenosyl-L-methionine</name>
        <dbReference type="ChEBI" id="CHEBI:59789"/>
    </ligand>
</feature>
<keyword evidence="4 7" id="KW-0808">Transferase</keyword>
<comment type="catalytic activity">
    <reaction evidence="7">
        <text>adenosine(1518)/adenosine(1519) in 16S rRNA + 4 S-adenosyl-L-methionine = N(6)-dimethyladenosine(1518)/N(6)-dimethyladenosine(1519) in 16S rRNA + 4 S-adenosyl-L-homocysteine + 4 H(+)</text>
        <dbReference type="Rhea" id="RHEA:19609"/>
        <dbReference type="Rhea" id="RHEA-COMP:10232"/>
        <dbReference type="Rhea" id="RHEA-COMP:10233"/>
        <dbReference type="ChEBI" id="CHEBI:15378"/>
        <dbReference type="ChEBI" id="CHEBI:57856"/>
        <dbReference type="ChEBI" id="CHEBI:59789"/>
        <dbReference type="ChEBI" id="CHEBI:74411"/>
        <dbReference type="ChEBI" id="CHEBI:74493"/>
        <dbReference type="EC" id="2.1.1.182"/>
    </reaction>
</comment>
<dbReference type="Pfam" id="PF00398">
    <property type="entry name" value="RrnaAD"/>
    <property type="match status" value="1"/>
</dbReference>